<evidence type="ECO:0000313" key="1">
    <source>
        <dbReference type="EMBL" id="RJG07393.1"/>
    </source>
</evidence>
<dbReference type="AlphaFoldDB" id="A0A418X4I3"/>
<evidence type="ECO:0000313" key="2">
    <source>
        <dbReference type="Proteomes" id="UP000285190"/>
    </source>
</evidence>
<accession>A0A418X4I3</accession>
<comment type="caution">
    <text evidence="1">The sequence shown here is derived from an EMBL/GenBank/DDBJ whole genome shotgun (WGS) entry which is preliminary data.</text>
</comment>
<keyword evidence="2" id="KW-1185">Reference proteome</keyword>
<dbReference type="EMBL" id="QYUN01000002">
    <property type="protein sequence ID" value="RJG07393.1"/>
    <property type="molecule type" value="Genomic_DNA"/>
</dbReference>
<sequence length="178" mass="18924">MVCARFKGRTIPGGLRSIDIPSSITSGRMELRRLLLLALNSSLLASPLPALAALGGPPETSQASRPVFAANVASTVTPFTMHESLMPSGTVVREYVAAGGIVFAVSWEGPVQPDLRQFLGPYFQQYLQAASVSRTGRGSLTVNRPGLVAQSVGRMRAFSGKAWVPQFVPQGVSVEQLQ</sequence>
<name>A0A418X4I3_9BURK</name>
<organism evidence="1 2">
    <name type="scientific">Noviherbaspirillum cavernae</name>
    <dbReference type="NCBI Taxonomy" id="2320862"/>
    <lineage>
        <taxon>Bacteria</taxon>
        <taxon>Pseudomonadati</taxon>
        <taxon>Pseudomonadota</taxon>
        <taxon>Betaproteobacteria</taxon>
        <taxon>Burkholderiales</taxon>
        <taxon>Oxalobacteraceae</taxon>
        <taxon>Noviherbaspirillum</taxon>
    </lineage>
</organism>
<proteinExistence type="predicted"/>
<gene>
    <name evidence="1" type="ORF">D3870_16560</name>
</gene>
<reference evidence="1 2" key="1">
    <citation type="submission" date="2018-09" db="EMBL/GenBank/DDBJ databases">
        <authorList>
            <person name="Zhu H."/>
        </authorList>
    </citation>
    <scope>NUCLEOTIDE SEQUENCE [LARGE SCALE GENOMIC DNA]</scope>
    <source>
        <strain evidence="1 2">K2R10-39</strain>
    </source>
</reference>
<dbReference type="Pfam" id="PF11005">
    <property type="entry name" value="DUF2844"/>
    <property type="match status" value="1"/>
</dbReference>
<dbReference type="InterPro" id="IPR021267">
    <property type="entry name" value="DUF2844"/>
</dbReference>
<dbReference type="Proteomes" id="UP000285190">
    <property type="component" value="Unassembled WGS sequence"/>
</dbReference>
<protein>
    <submittedName>
        <fullName evidence="1">DUF2844 domain-containing protein</fullName>
    </submittedName>
</protein>